<dbReference type="GO" id="GO:0003677">
    <property type="term" value="F:DNA binding"/>
    <property type="evidence" value="ECO:0007669"/>
    <property type="project" value="UniProtKB-KW"/>
</dbReference>
<evidence type="ECO:0000313" key="8">
    <source>
        <dbReference type="EMBL" id="MBB5691986.1"/>
    </source>
</evidence>
<evidence type="ECO:0000256" key="1">
    <source>
        <dbReference type="ARBA" id="ARBA00003544"/>
    </source>
</evidence>
<dbReference type="RefSeq" id="WP_184487332.1">
    <property type="nucleotide sequence ID" value="NZ_JACIJE010000047.1"/>
</dbReference>
<dbReference type="InterPro" id="IPR002559">
    <property type="entry name" value="Transposase_11"/>
</dbReference>
<dbReference type="InterPro" id="IPR047959">
    <property type="entry name" value="Transpos_IS5"/>
</dbReference>
<dbReference type="Pfam" id="PF01609">
    <property type="entry name" value="DDE_Tnp_1"/>
    <property type="match status" value="1"/>
</dbReference>
<accession>A0A840XVR4</accession>
<dbReference type="Proteomes" id="UP000562254">
    <property type="component" value="Unassembled WGS sequence"/>
</dbReference>
<keyword evidence="3" id="KW-0815">Transposition</keyword>
<comment type="caution">
    <text evidence="8">The sequence shown here is derived from an EMBL/GenBank/DDBJ whole genome shotgun (WGS) entry which is preliminary data.</text>
</comment>
<proteinExistence type="inferred from homology"/>
<comment type="similarity">
    <text evidence="2">Belongs to the transposase 11 family.</text>
</comment>
<organism evidence="8 9">
    <name type="scientific">Neoroseomonas alkaliterrae</name>
    <dbReference type="NCBI Taxonomy" id="1452450"/>
    <lineage>
        <taxon>Bacteria</taxon>
        <taxon>Pseudomonadati</taxon>
        <taxon>Pseudomonadota</taxon>
        <taxon>Alphaproteobacteria</taxon>
        <taxon>Acetobacterales</taxon>
        <taxon>Acetobacteraceae</taxon>
        <taxon>Neoroseomonas</taxon>
    </lineage>
</organism>
<feature type="domain" description="Transposase InsH N-terminal" evidence="7">
    <location>
        <begin position="1"/>
        <end position="48"/>
    </location>
</feature>
<dbReference type="PANTHER" id="PTHR35604:SF2">
    <property type="entry name" value="TRANSPOSASE INSH FOR INSERTION SEQUENCE ELEMENT IS5A-RELATED"/>
    <property type="match status" value="1"/>
</dbReference>
<evidence type="ECO:0000256" key="4">
    <source>
        <dbReference type="ARBA" id="ARBA00023125"/>
    </source>
</evidence>
<evidence type="ECO:0000259" key="6">
    <source>
        <dbReference type="Pfam" id="PF01609"/>
    </source>
</evidence>
<comment type="function">
    <text evidence="1">Involved in the transposition of the insertion sequence IS5.</text>
</comment>
<dbReference type="PANTHER" id="PTHR35604">
    <property type="entry name" value="TRANSPOSASE INSH FOR INSERTION SEQUENCE ELEMENT IS5A-RELATED"/>
    <property type="match status" value="1"/>
</dbReference>
<reference evidence="8 9" key="1">
    <citation type="submission" date="2020-08" db="EMBL/GenBank/DDBJ databases">
        <title>Genomic Encyclopedia of Type Strains, Phase IV (KMG-IV): sequencing the most valuable type-strain genomes for metagenomic binning, comparative biology and taxonomic classification.</title>
        <authorList>
            <person name="Goeker M."/>
        </authorList>
    </citation>
    <scope>NUCLEOTIDE SEQUENCE [LARGE SCALE GENOMIC DNA]</scope>
    <source>
        <strain evidence="8 9">DSM 25895</strain>
    </source>
</reference>
<dbReference type="InterPro" id="IPR008490">
    <property type="entry name" value="Transposase_InsH_N"/>
</dbReference>
<evidence type="ECO:0000256" key="3">
    <source>
        <dbReference type="ARBA" id="ARBA00022578"/>
    </source>
</evidence>
<dbReference type="AlphaFoldDB" id="A0A840XVR4"/>
<dbReference type="EMBL" id="JACIJE010000047">
    <property type="protein sequence ID" value="MBB5691986.1"/>
    <property type="molecule type" value="Genomic_DNA"/>
</dbReference>
<evidence type="ECO:0000256" key="5">
    <source>
        <dbReference type="ARBA" id="ARBA00023172"/>
    </source>
</evidence>
<evidence type="ECO:0000256" key="2">
    <source>
        <dbReference type="ARBA" id="ARBA00010075"/>
    </source>
</evidence>
<keyword evidence="5" id="KW-0233">DNA recombination</keyword>
<sequence>MLVLQAMHGLSLAQTEYLVADRLSWMRFCGLGPGDAVPDANTLWDFREALIAAGALEALFTRLDAAITAAGYLPMAGQIVDATLVAAPRQRNTEAEKARIKAGEKAAAIWPDKPAKARQKDTDARWTVKYSKAKPAADGKPQIDIAIPVFGYKSHISIDRRHGVIRRGKTTDAAAHDGARLREGLIDPNNTASDVWADTAYRSAENERYLAGIGRVSRIHRRKPRGRSMPRHHARANAARSAVRAYVEHPFAHQKGIMGLVIRTIGLARASAAVTLANMAYNMKRWCWLDRRVVPA</sequence>
<evidence type="ECO:0000313" key="9">
    <source>
        <dbReference type="Proteomes" id="UP000562254"/>
    </source>
</evidence>
<dbReference type="GO" id="GO:0006313">
    <property type="term" value="P:DNA transposition"/>
    <property type="evidence" value="ECO:0007669"/>
    <property type="project" value="InterPro"/>
</dbReference>
<evidence type="ECO:0000259" key="7">
    <source>
        <dbReference type="Pfam" id="PF05598"/>
    </source>
</evidence>
<dbReference type="NCBIfam" id="NF033581">
    <property type="entry name" value="transpos_IS5_4"/>
    <property type="match status" value="1"/>
</dbReference>
<keyword evidence="9" id="KW-1185">Reference proteome</keyword>
<dbReference type="GO" id="GO:0004803">
    <property type="term" value="F:transposase activity"/>
    <property type="evidence" value="ECO:0007669"/>
    <property type="project" value="InterPro"/>
</dbReference>
<feature type="domain" description="Transposase IS4-like" evidence="6">
    <location>
        <begin position="77"/>
        <end position="283"/>
    </location>
</feature>
<dbReference type="Pfam" id="PF05598">
    <property type="entry name" value="DUF772"/>
    <property type="match status" value="1"/>
</dbReference>
<protein>
    <submittedName>
        <fullName evidence="8">IS5 family transposase</fullName>
    </submittedName>
</protein>
<name>A0A840XVR4_9PROT</name>
<gene>
    <name evidence="8" type="ORF">FHS88_004153</name>
</gene>
<keyword evidence="4" id="KW-0238">DNA-binding</keyword>